<keyword evidence="3 6" id="KW-0812">Transmembrane</keyword>
<dbReference type="Pfam" id="PF01594">
    <property type="entry name" value="AI-2E_transport"/>
    <property type="match status" value="1"/>
</dbReference>
<sequence>MNEEQIKTEKQRAFIIKMAYIAIIIGLIIFAFRYVLSWVLPFVLGLLVAAIMQKPVRYLAKKIKLPSKVITILCVALFYVFIGGAILLISIQLGSSLTELFRSFPDYYASTIQPAIDTLFNSIYKLVNGISPDIASNVEDLNNQVITILKDAIPTVSKQGIDIATSFVMFVPGFLIGLLMMIISSFFIAIDFDRMAEFFMLQFNDNQKVVVRKVKSFAVGTLAKIIKSYAMIMSITFVEVAIGLSILGVDNAIGLAFFIAIFDILPVLGTGGIMIPWTLITLINGNVELAIGLFIVYVIVTIIRNIIEPKIVGVQVNANPVLMLLAIFLGARILGFTGIISLPILVIVIKNLNEEGVIHLYKNLPAKE</sequence>
<evidence type="ECO:0000313" key="7">
    <source>
        <dbReference type="EMBL" id="TDW26052.1"/>
    </source>
</evidence>
<evidence type="ECO:0000313" key="8">
    <source>
        <dbReference type="Proteomes" id="UP000294743"/>
    </source>
</evidence>
<evidence type="ECO:0000256" key="3">
    <source>
        <dbReference type="ARBA" id="ARBA00022692"/>
    </source>
</evidence>
<feature type="transmembrane region" description="Helical" evidence="6">
    <location>
        <begin position="322"/>
        <end position="349"/>
    </location>
</feature>
<evidence type="ECO:0000256" key="4">
    <source>
        <dbReference type="ARBA" id="ARBA00022989"/>
    </source>
</evidence>
<dbReference type="GO" id="GO:0055085">
    <property type="term" value="P:transmembrane transport"/>
    <property type="evidence" value="ECO:0007669"/>
    <property type="project" value="TreeGrafter"/>
</dbReference>
<feature type="transmembrane region" description="Helical" evidence="6">
    <location>
        <begin position="69"/>
        <end position="93"/>
    </location>
</feature>
<dbReference type="PANTHER" id="PTHR21716:SF68">
    <property type="entry name" value="TRANSPORT PROTEIN YTVI-RELATED"/>
    <property type="match status" value="1"/>
</dbReference>
<accession>A0A4R8A612</accession>
<proteinExistence type="inferred from homology"/>
<organism evidence="7 8">
    <name type="scientific">Breznakia blatticola</name>
    <dbReference type="NCBI Taxonomy" id="1754012"/>
    <lineage>
        <taxon>Bacteria</taxon>
        <taxon>Bacillati</taxon>
        <taxon>Bacillota</taxon>
        <taxon>Erysipelotrichia</taxon>
        <taxon>Erysipelotrichales</taxon>
        <taxon>Erysipelotrichaceae</taxon>
        <taxon>Breznakia</taxon>
    </lineage>
</organism>
<keyword evidence="8" id="KW-1185">Reference proteome</keyword>
<evidence type="ECO:0000256" key="5">
    <source>
        <dbReference type="ARBA" id="ARBA00023136"/>
    </source>
</evidence>
<keyword evidence="5 6" id="KW-0472">Membrane</keyword>
<dbReference type="GO" id="GO:0016020">
    <property type="term" value="C:membrane"/>
    <property type="evidence" value="ECO:0007669"/>
    <property type="project" value="UniProtKB-SubCell"/>
</dbReference>
<dbReference type="NCBIfam" id="TIGR02872">
    <property type="entry name" value="spore_ytvI"/>
    <property type="match status" value="1"/>
</dbReference>
<gene>
    <name evidence="7" type="ORF">EDD63_10273</name>
</gene>
<dbReference type="InterPro" id="IPR014227">
    <property type="entry name" value="YtvI-like"/>
</dbReference>
<reference evidence="7 8" key="1">
    <citation type="submission" date="2019-03" db="EMBL/GenBank/DDBJ databases">
        <title>Genomic Encyclopedia of Type Strains, Phase IV (KMG-IV): sequencing the most valuable type-strain genomes for metagenomic binning, comparative biology and taxonomic classification.</title>
        <authorList>
            <person name="Goeker M."/>
        </authorList>
    </citation>
    <scope>NUCLEOTIDE SEQUENCE [LARGE SCALE GENOMIC DNA]</scope>
    <source>
        <strain evidence="7 8">DSM 28867</strain>
    </source>
</reference>
<keyword evidence="4 6" id="KW-1133">Transmembrane helix</keyword>
<comment type="similarity">
    <text evidence="2">Belongs to the autoinducer-2 exporter (AI-2E) (TC 2.A.86) family.</text>
</comment>
<evidence type="ECO:0000256" key="1">
    <source>
        <dbReference type="ARBA" id="ARBA00004141"/>
    </source>
</evidence>
<feature type="transmembrane region" description="Helical" evidence="6">
    <location>
        <begin position="38"/>
        <end position="57"/>
    </location>
</feature>
<evidence type="ECO:0000256" key="6">
    <source>
        <dbReference type="SAM" id="Phobius"/>
    </source>
</evidence>
<protein>
    <submittedName>
        <fullName evidence="7">Sporulation integral membrane protein YtvI</fullName>
    </submittedName>
</protein>
<feature type="transmembrane region" description="Helical" evidence="6">
    <location>
        <begin position="167"/>
        <end position="190"/>
    </location>
</feature>
<feature type="transmembrane region" description="Helical" evidence="6">
    <location>
        <begin position="255"/>
        <end position="277"/>
    </location>
</feature>
<dbReference type="InterPro" id="IPR002549">
    <property type="entry name" value="AI-2E-like"/>
</dbReference>
<dbReference type="AlphaFoldDB" id="A0A4R8A612"/>
<dbReference type="Proteomes" id="UP000294743">
    <property type="component" value="Unassembled WGS sequence"/>
</dbReference>
<name>A0A4R8A612_9FIRM</name>
<feature type="transmembrane region" description="Helical" evidence="6">
    <location>
        <begin position="12"/>
        <end position="32"/>
    </location>
</feature>
<dbReference type="EMBL" id="SODD01000002">
    <property type="protein sequence ID" value="TDW26052.1"/>
    <property type="molecule type" value="Genomic_DNA"/>
</dbReference>
<evidence type="ECO:0000256" key="2">
    <source>
        <dbReference type="ARBA" id="ARBA00009773"/>
    </source>
</evidence>
<feature type="transmembrane region" description="Helical" evidence="6">
    <location>
        <begin position="289"/>
        <end position="307"/>
    </location>
</feature>
<dbReference type="PANTHER" id="PTHR21716">
    <property type="entry name" value="TRANSMEMBRANE PROTEIN"/>
    <property type="match status" value="1"/>
</dbReference>
<comment type="caution">
    <text evidence="7">The sequence shown here is derived from an EMBL/GenBank/DDBJ whole genome shotgun (WGS) entry which is preliminary data.</text>
</comment>
<dbReference type="RefSeq" id="WP_166667499.1">
    <property type="nucleotide sequence ID" value="NZ_SODD01000002.1"/>
</dbReference>
<comment type="subcellular location">
    <subcellularLocation>
        <location evidence="1">Membrane</location>
        <topology evidence="1">Multi-pass membrane protein</topology>
    </subcellularLocation>
</comment>